<dbReference type="OrthoDB" id="527247at2"/>
<sequence length="412" mass="46011">MSNALSIAAVTTTLRFLLQRRFDTEGGGTVVTTKPLDKVRDNSISNGNQVNLFLYHTQIHPGWRNMDIPDQVKPGETAQPLLPLNLYYLLTAYSQNDDYPEPTSHRLLGLAMSVFHDHSILTPADIKAALPTTTDYDLDQQLEQVRIVYQSLSVEESHNLWTTFQSPYRISAAYEVSVVLIESGLSTKTPLPIIRRQADDSGAIVRSDLISFLPMLHSVQLPNQQASARLGDVLVLNGDNLNGKNIVILFTNTRREITVELPSPTERMAKEIRVQLPDEAANWVSGFYTVAVRVTRTGEQTRTSNELSFSLAPKILDIIPRQAQRDANGEVLLTVVYSPLVRPEQRVALLLGDREIVAPPRTTTTDRLEFRITGVTPGEYFVRSRIDGVDSLLVDRTVTPPVFDQNQKVTIV</sequence>
<accession>A0A0C1R4M0</accession>
<protein>
    <submittedName>
        <fullName evidence="2">DUF4255 domain-containing protein</fullName>
    </submittedName>
</protein>
<dbReference type="InterPro" id="IPR025351">
    <property type="entry name" value="Pvc16_N"/>
</dbReference>
<organism evidence="3">
    <name type="scientific">Tolypothrix bouteillei VB521301</name>
    <dbReference type="NCBI Taxonomy" id="1479485"/>
    <lineage>
        <taxon>Bacteria</taxon>
        <taxon>Bacillati</taxon>
        <taxon>Cyanobacteriota</taxon>
        <taxon>Cyanophyceae</taxon>
        <taxon>Nostocales</taxon>
        <taxon>Tolypothrichaceae</taxon>
        <taxon>Tolypothrix</taxon>
    </lineage>
</organism>
<comment type="caution">
    <text evidence="3">The sequence shown here is derived from an EMBL/GenBank/DDBJ whole genome shotgun (WGS) entry which is preliminary data.</text>
</comment>
<dbReference type="RefSeq" id="WP_038077463.1">
    <property type="nucleotide sequence ID" value="NZ_JHEG04000001.1"/>
</dbReference>
<name>A0A0C1R4M0_9CYAN</name>
<evidence type="ECO:0000259" key="1">
    <source>
        <dbReference type="Pfam" id="PF14065"/>
    </source>
</evidence>
<dbReference type="STRING" id="1479485.DA73_0219745"/>
<evidence type="ECO:0000313" key="3">
    <source>
        <dbReference type="EMBL" id="KIE10728.1"/>
    </source>
</evidence>
<dbReference type="Pfam" id="PF14065">
    <property type="entry name" value="Pvc16_N"/>
    <property type="match status" value="1"/>
</dbReference>
<dbReference type="EMBL" id="JHEG04000001">
    <property type="protein sequence ID" value="KAF3886739.1"/>
    <property type="molecule type" value="Genomic_DNA"/>
</dbReference>
<feature type="domain" description="Pvc16 N-terminal" evidence="1">
    <location>
        <begin position="9"/>
        <end position="193"/>
    </location>
</feature>
<dbReference type="Proteomes" id="UP000029738">
    <property type="component" value="Unassembled WGS sequence"/>
</dbReference>
<gene>
    <name evidence="3" type="ORF">DA73_0219745</name>
    <name evidence="2" type="ORF">DA73_0400015560</name>
</gene>
<dbReference type="AlphaFoldDB" id="A0A0C1R4M0"/>
<proteinExistence type="predicted"/>
<reference evidence="3" key="1">
    <citation type="journal article" date="2015" name="Genome Announc.">
        <title>Draft Genome Sequence of Tolypothrix boutellei Strain VB521301.</title>
        <authorList>
            <person name="Chandrababunaidu M.M."/>
            <person name="Singh D."/>
            <person name="Sen D."/>
            <person name="Bhan S."/>
            <person name="Das S."/>
            <person name="Gupta A."/>
            <person name="Adhikary S.P."/>
            <person name="Tripathy S."/>
        </authorList>
    </citation>
    <scope>NUCLEOTIDE SEQUENCE</scope>
    <source>
        <strain evidence="3">VB521301</strain>
    </source>
</reference>
<keyword evidence="4" id="KW-1185">Reference proteome</keyword>
<evidence type="ECO:0000313" key="4">
    <source>
        <dbReference type="Proteomes" id="UP000029738"/>
    </source>
</evidence>
<dbReference type="EMBL" id="JHEG02000048">
    <property type="protein sequence ID" value="KIE10728.1"/>
    <property type="molecule type" value="Genomic_DNA"/>
</dbReference>
<evidence type="ECO:0000313" key="2">
    <source>
        <dbReference type="EMBL" id="KAF3886739.1"/>
    </source>
</evidence>
<reference evidence="2" key="2">
    <citation type="submission" date="2019-11" db="EMBL/GenBank/DDBJ databases">
        <title>Improved Assembly of Tolypothrix boutellei genome.</title>
        <authorList>
            <person name="Sarangi A.N."/>
            <person name="Mukherjee M."/>
            <person name="Ghosh S."/>
            <person name="Singh D."/>
            <person name="Das A."/>
            <person name="Kant S."/>
            <person name="Prusty A."/>
            <person name="Tripathy S."/>
        </authorList>
    </citation>
    <scope>NUCLEOTIDE SEQUENCE</scope>
    <source>
        <strain evidence="2">VB521301</strain>
    </source>
</reference>